<dbReference type="SMART" id="SM00849">
    <property type="entry name" value="Lactamase_B"/>
    <property type="match status" value="1"/>
</dbReference>
<dbReference type="AlphaFoldDB" id="A0A5R9EPB8"/>
<organism evidence="2 3">
    <name type="scientific">Ruoffia tabacinasalis</name>
    <dbReference type="NCBI Taxonomy" id="87458"/>
    <lineage>
        <taxon>Bacteria</taxon>
        <taxon>Bacillati</taxon>
        <taxon>Bacillota</taxon>
        <taxon>Bacilli</taxon>
        <taxon>Lactobacillales</taxon>
        <taxon>Aerococcaceae</taxon>
        <taxon>Ruoffia</taxon>
    </lineage>
</organism>
<reference evidence="2 3" key="1">
    <citation type="submission" date="2019-05" db="EMBL/GenBank/DDBJ databases">
        <title>The metagenome of a microbial culture collection derived from dairy environment covers the genomic content of the human microbiome.</title>
        <authorList>
            <person name="Roder T."/>
            <person name="Wuthrich D."/>
            <person name="Sattari Z."/>
            <person name="Von Ah U."/>
            <person name="Bar C."/>
            <person name="Ronchi F."/>
            <person name="Macpherson A.J."/>
            <person name="Ganal-Vonarburg S.C."/>
            <person name="Bruggmann R."/>
            <person name="Vergeres G."/>
        </authorList>
    </citation>
    <scope>NUCLEOTIDE SEQUENCE [LARGE SCALE GENOMIC DNA]</scope>
    <source>
        <strain evidence="2 3">FAM 24227</strain>
    </source>
</reference>
<evidence type="ECO:0000313" key="2">
    <source>
        <dbReference type="EMBL" id="TLQ49467.1"/>
    </source>
</evidence>
<keyword evidence="2" id="KW-0378">Hydrolase</keyword>
<accession>A0A5R9EPB8</accession>
<dbReference type="Pfam" id="PF00753">
    <property type="entry name" value="Lactamase_B"/>
    <property type="match status" value="1"/>
</dbReference>
<comment type="caution">
    <text evidence="2">The sequence shown here is derived from an EMBL/GenBank/DDBJ whole genome shotgun (WGS) entry which is preliminary data.</text>
</comment>
<dbReference type="Proteomes" id="UP000306420">
    <property type="component" value="Unassembled WGS sequence"/>
</dbReference>
<dbReference type="EMBL" id="VBSP01000001">
    <property type="protein sequence ID" value="TLQ49467.1"/>
    <property type="molecule type" value="Genomic_DNA"/>
</dbReference>
<dbReference type="PANTHER" id="PTHR42951:SF22">
    <property type="entry name" value="METALLO BETA-LACTAMASE SUPERFAMILY LIPOPROTEIN"/>
    <property type="match status" value="1"/>
</dbReference>
<dbReference type="InterPro" id="IPR050855">
    <property type="entry name" value="NDM-1-like"/>
</dbReference>
<evidence type="ECO:0000259" key="1">
    <source>
        <dbReference type="SMART" id="SM00849"/>
    </source>
</evidence>
<dbReference type="PANTHER" id="PTHR42951">
    <property type="entry name" value="METALLO-BETA-LACTAMASE DOMAIN-CONTAINING"/>
    <property type="match status" value="1"/>
</dbReference>
<dbReference type="GO" id="GO:0016787">
    <property type="term" value="F:hydrolase activity"/>
    <property type="evidence" value="ECO:0007669"/>
    <property type="project" value="UniProtKB-KW"/>
</dbReference>
<dbReference type="OrthoDB" id="9802897at2"/>
<dbReference type="InterPro" id="IPR001279">
    <property type="entry name" value="Metallo-B-lactamas"/>
</dbReference>
<sequence>MELFKVEPVIPGITRIKMPYVCSYIVKGSERAVLIDTGFGYGDLKSVVDELIDLPYDVICSHGHPDHAGGNGQYDTVYLPEGEFELVKHGTKIETRHSTMNNVLRRFNKSFPKENFLPKGDVKYISYNEKDEFDLGGVTIRPVHLPGHTKGIMGFIIPELEVAMLGDACANPTLLNLESSASIQEYRDALVKLSKLQKNFRVVLTQHNSFSEPLDVVKDNLYWAERIILNSDDRLAVRMSGKESFVARNRNTSHYRGNAGNLVYTSQSL</sequence>
<dbReference type="InterPro" id="IPR036866">
    <property type="entry name" value="RibonucZ/Hydroxyglut_hydro"/>
</dbReference>
<protein>
    <submittedName>
        <fullName evidence="2">MBL fold metallo-hydrolase</fullName>
    </submittedName>
</protein>
<dbReference type="SUPFAM" id="SSF56281">
    <property type="entry name" value="Metallo-hydrolase/oxidoreductase"/>
    <property type="match status" value="1"/>
</dbReference>
<feature type="domain" description="Metallo-beta-lactamase" evidence="1">
    <location>
        <begin position="20"/>
        <end position="207"/>
    </location>
</feature>
<evidence type="ECO:0000313" key="3">
    <source>
        <dbReference type="Proteomes" id="UP000306420"/>
    </source>
</evidence>
<dbReference type="RefSeq" id="WP_138403389.1">
    <property type="nucleotide sequence ID" value="NZ_VBSP01000001.1"/>
</dbReference>
<proteinExistence type="predicted"/>
<gene>
    <name evidence="2" type="ORF">FEZ33_00320</name>
</gene>
<dbReference type="Gene3D" id="3.60.15.10">
    <property type="entry name" value="Ribonuclease Z/Hydroxyacylglutathione hydrolase-like"/>
    <property type="match status" value="1"/>
</dbReference>
<name>A0A5R9EPB8_9LACT</name>